<dbReference type="PATRIC" id="fig|1301098.3.peg.2762"/>
<dbReference type="EMBL" id="HG322950">
    <property type="protein sequence ID" value="CDF84095.1"/>
    <property type="molecule type" value="Genomic_DNA"/>
</dbReference>
<feature type="transmembrane region" description="Helical" evidence="5">
    <location>
        <begin position="186"/>
        <end position="205"/>
    </location>
</feature>
<gene>
    <name evidence="7" type="ORF">PKB_2748</name>
</gene>
<keyword evidence="4 5" id="KW-0472">Membrane</keyword>
<dbReference type="AlphaFoldDB" id="A0A024HGG3"/>
<dbReference type="KEGG" id="pkc:PKB_2748"/>
<feature type="transmembrane region" description="Helical" evidence="5">
    <location>
        <begin position="210"/>
        <end position="228"/>
    </location>
</feature>
<evidence type="ECO:0000256" key="2">
    <source>
        <dbReference type="ARBA" id="ARBA00022692"/>
    </source>
</evidence>
<feature type="transmembrane region" description="Helical" evidence="5">
    <location>
        <begin position="67"/>
        <end position="86"/>
    </location>
</feature>
<comment type="subcellular location">
    <subcellularLocation>
        <location evidence="1">Membrane</location>
        <topology evidence="1">Multi-pass membrane protein</topology>
    </subcellularLocation>
</comment>
<evidence type="ECO:0000313" key="8">
    <source>
        <dbReference type="Proteomes" id="UP000025241"/>
    </source>
</evidence>
<feature type="transmembrane region" description="Helical" evidence="5">
    <location>
        <begin position="234"/>
        <end position="250"/>
    </location>
</feature>
<dbReference type="Pfam" id="PF04932">
    <property type="entry name" value="Wzy_C"/>
    <property type="match status" value="1"/>
</dbReference>
<dbReference type="Proteomes" id="UP000025241">
    <property type="component" value="Chromosome I"/>
</dbReference>
<dbReference type="GO" id="GO:0016020">
    <property type="term" value="C:membrane"/>
    <property type="evidence" value="ECO:0007669"/>
    <property type="project" value="UniProtKB-SubCell"/>
</dbReference>
<dbReference type="PANTHER" id="PTHR37422">
    <property type="entry name" value="TEICHURONIC ACID BIOSYNTHESIS PROTEIN TUAE"/>
    <property type="match status" value="1"/>
</dbReference>
<evidence type="ECO:0000313" key="7">
    <source>
        <dbReference type="EMBL" id="CDF84095.1"/>
    </source>
</evidence>
<keyword evidence="3 5" id="KW-1133">Transmembrane helix</keyword>
<dbReference type="OrthoDB" id="279138at2"/>
<accession>A0A024HGG3</accession>
<dbReference type="InterPro" id="IPR051533">
    <property type="entry name" value="WaaL-like"/>
</dbReference>
<keyword evidence="8" id="KW-1185">Reference proteome</keyword>
<evidence type="ECO:0000256" key="1">
    <source>
        <dbReference type="ARBA" id="ARBA00004141"/>
    </source>
</evidence>
<proteinExistence type="predicted"/>
<dbReference type="PANTHER" id="PTHR37422:SF13">
    <property type="entry name" value="LIPOPOLYSACCHARIDE BIOSYNTHESIS PROTEIN PA4999-RELATED"/>
    <property type="match status" value="1"/>
</dbReference>
<feature type="transmembrane region" description="Helical" evidence="5">
    <location>
        <begin position="366"/>
        <end position="386"/>
    </location>
</feature>
<feature type="transmembrane region" description="Helical" evidence="5">
    <location>
        <begin position="151"/>
        <end position="171"/>
    </location>
</feature>
<reference evidence="7 8" key="2">
    <citation type="submission" date="2014-05" db="EMBL/GenBank/DDBJ databases">
        <title>Genome sequence of the 3-chlorobenzoate degrading bacterium Pseudomonas knackmussii B13 shows multiple evidence for horizontal gene transfer.</title>
        <authorList>
            <person name="Miyazaki R."/>
            <person name="Bertelli C."/>
            <person name="Falquet L."/>
            <person name="Robinson-Rechavi M."/>
            <person name="Gharib W."/>
            <person name="Roy S."/>
            <person name="Van der Meer J.R."/>
        </authorList>
    </citation>
    <scope>NUCLEOTIDE SEQUENCE [LARGE SCALE GENOMIC DNA]</scope>
    <source>
        <strain evidence="7 8">B13</strain>
    </source>
</reference>
<feature type="transmembrane region" description="Helical" evidence="5">
    <location>
        <begin position="407"/>
        <end position="425"/>
    </location>
</feature>
<feature type="domain" description="O-antigen ligase-related" evidence="6">
    <location>
        <begin position="219"/>
        <end position="379"/>
    </location>
</feature>
<feature type="transmembrane region" description="Helical" evidence="5">
    <location>
        <begin position="262"/>
        <end position="280"/>
    </location>
</feature>
<evidence type="ECO:0000256" key="5">
    <source>
        <dbReference type="SAM" id="Phobius"/>
    </source>
</evidence>
<reference evidence="7 8" key="1">
    <citation type="submission" date="2013-03" db="EMBL/GenBank/DDBJ databases">
        <authorList>
            <person name="Linke B."/>
        </authorList>
    </citation>
    <scope>NUCLEOTIDE SEQUENCE [LARGE SCALE GENOMIC DNA]</scope>
    <source>
        <strain evidence="7 8">B13</strain>
    </source>
</reference>
<evidence type="ECO:0000256" key="4">
    <source>
        <dbReference type="ARBA" id="ARBA00023136"/>
    </source>
</evidence>
<evidence type="ECO:0000256" key="3">
    <source>
        <dbReference type="ARBA" id="ARBA00022989"/>
    </source>
</evidence>
<protein>
    <submittedName>
        <fullName evidence="7">O-antigen polymerase</fullName>
    </submittedName>
</protein>
<name>A0A024HGG3_PSEKB</name>
<dbReference type="STRING" id="1301098.PKB_2748"/>
<sequence length="457" mass="49641">MTLLPVSFGLLLGLACLLLLASPWPYLAPFVLAGLVGMAVLYRRPVWGLLGLVVLVPFEGLFRDYELSGAKLVGAGLILVLVLQLLQRRLPETRLGSNLWRALLPFLLCVLLSLAFSENLEVSLDNLRELAIGMTLFGITLLIGRELNLLLLCRLLALSVAATSAIALYSVKYQVGGRAIGLLQDANYFALLIAVAVPPALLLLLRAKGLAERLLWLAVLVVLFAGMTKTDSRSGLLVVLLTCAICAWHHRSRLRLIRPRHLGFVMLGAAIVVPLTVATLPDAYIERIKLLGALSSGVNAHQDASLGRRASYVVVGTRMIGDAPLLGAGPGTFPLHYAKTGYAKAFNEGFSVPDLYRRAHNTYLELFAEVGIPGGLAFVALILMGLRNFQCARRAWLAAGDQSRADLATHLGLCLLSIALFLLFLSIPNHKYLWMFLALSSVLRLQAEGRELPWKAS</sequence>
<dbReference type="eggNOG" id="COG3307">
    <property type="taxonomic scope" value="Bacteria"/>
</dbReference>
<dbReference type="RefSeq" id="WP_043252469.1">
    <property type="nucleotide sequence ID" value="NZ_HG322950.1"/>
</dbReference>
<evidence type="ECO:0000259" key="6">
    <source>
        <dbReference type="Pfam" id="PF04932"/>
    </source>
</evidence>
<keyword evidence="2 5" id="KW-0812">Transmembrane</keyword>
<dbReference type="HOGENOM" id="CLU_046411_0_0_6"/>
<organism evidence="7 8">
    <name type="scientific">Pseudomonas knackmussii (strain DSM 6978 / CCUG 54928 / LMG 23759 / B13)</name>
    <dbReference type="NCBI Taxonomy" id="1301098"/>
    <lineage>
        <taxon>Bacteria</taxon>
        <taxon>Pseudomonadati</taxon>
        <taxon>Pseudomonadota</taxon>
        <taxon>Gammaproteobacteria</taxon>
        <taxon>Pseudomonadales</taxon>
        <taxon>Pseudomonadaceae</taxon>
        <taxon>Pseudomonas</taxon>
    </lineage>
</organism>
<feature type="transmembrane region" description="Helical" evidence="5">
    <location>
        <begin position="98"/>
        <end position="115"/>
    </location>
</feature>
<feature type="transmembrane region" description="Helical" evidence="5">
    <location>
        <begin position="127"/>
        <end position="144"/>
    </location>
</feature>
<dbReference type="InterPro" id="IPR007016">
    <property type="entry name" value="O-antigen_ligase-rel_domated"/>
</dbReference>